<keyword evidence="2" id="KW-0472">Membrane</keyword>
<organism evidence="3 4">
    <name type="scientific">Mycena pura</name>
    <dbReference type="NCBI Taxonomy" id="153505"/>
    <lineage>
        <taxon>Eukaryota</taxon>
        <taxon>Fungi</taxon>
        <taxon>Dikarya</taxon>
        <taxon>Basidiomycota</taxon>
        <taxon>Agaricomycotina</taxon>
        <taxon>Agaricomycetes</taxon>
        <taxon>Agaricomycetidae</taxon>
        <taxon>Agaricales</taxon>
        <taxon>Marasmiineae</taxon>
        <taxon>Mycenaceae</taxon>
        <taxon>Mycena</taxon>
    </lineage>
</organism>
<dbReference type="Gene3D" id="3.90.180.10">
    <property type="entry name" value="Medium-chain alcohol dehydrogenases, catalytic domain"/>
    <property type="match status" value="1"/>
</dbReference>
<dbReference type="Gene3D" id="3.40.50.720">
    <property type="entry name" value="NAD(P)-binding Rossmann-like Domain"/>
    <property type="match status" value="1"/>
</dbReference>
<dbReference type="Proteomes" id="UP001219525">
    <property type="component" value="Unassembled WGS sequence"/>
</dbReference>
<gene>
    <name evidence="3" type="ORF">GGX14DRAFT_557519</name>
</gene>
<evidence type="ECO:0000313" key="3">
    <source>
        <dbReference type="EMBL" id="KAJ7224663.1"/>
    </source>
</evidence>
<comment type="caution">
    <text evidence="3">The sequence shown here is derived from an EMBL/GenBank/DDBJ whole genome shotgun (WGS) entry which is preliminary data.</text>
</comment>
<accession>A0AAD7E2F7</accession>
<evidence type="ECO:0000256" key="2">
    <source>
        <dbReference type="SAM" id="Phobius"/>
    </source>
</evidence>
<evidence type="ECO:0000256" key="1">
    <source>
        <dbReference type="SAM" id="MobiDB-lite"/>
    </source>
</evidence>
<name>A0AAD7E2F7_9AGAR</name>
<evidence type="ECO:0000313" key="4">
    <source>
        <dbReference type="Proteomes" id="UP001219525"/>
    </source>
</evidence>
<feature type="region of interest" description="Disordered" evidence="1">
    <location>
        <begin position="127"/>
        <end position="158"/>
    </location>
</feature>
<reference evidence="3" key="1">
    <citation type="submission" date="2023-03" db="EMBL/GenBank/DDBJ databases">
        <title>Massive genome expansion in bonnet fungi (Mycena s.s.) driven by repeated elements and novel gene families across ecological guilds.</title>
        <authorList>
            <consortium name="Lawrence Berkeley National Laboratory"/>
            <person name="Harder C.B."/>
            <person name="Miyauchi S."/>
            <person name="Viragh M."/>
            <person name="Kuo A."/>
            <person name="Thoen E."/>
            <person name="Andreopoulos B."/>
            <person name="Lu D."/>
            <person name="Skrede I."/>
            <person name="Drula E."/>
            <person name="Henrissat B."/>
            <person name="Morin E."/>
            <person name="Kohler A."/>
            <person name="Barry K."/>
            <person name="LaButti K."/>
            <person name="Morin E."/>
            <person name="Salamov A."/>
            <person name="Lipzen A."/>
            <person name="Mereny Z."/>
            <person name="Hegedus B."/>
            <person name="Baldrian P."/>
            <person name="Stursova M."/>
            <person name="Weitz H."/>
            <person name="Taylor A."/>
            <person name="Grigoriev I.V."/>
            <person name="Nagy L.G."/>
            <person name="Martin F."/>
            <person name="Kauserud H."/>
        </authorList>
    </citation>
    <scope>NUCLEOTIDE SEQUENCE</scope>
    <source>
        <strain evidence="3">9144</strain>
    </source>
</reference>
<feature type="compositionally biased region" description="Gly residues" evidence="1">
    <location>
        <begin position="138"/>
        <end position="147"/>
    </location>
</feature>
<keyword evidence="2" id="KW-1133">Transmembrane helix</keyword>
<protein>
    <submittedName>
        <fullName evidence="3">Uncharacterized protein</fullName>
    </submittedName>
</protein>
<keyword evidence="4" id="KW-1185">Reference proteome</keyword>
<feature type="compositionally biased region" description="Low complexity" evidence="1">
    <location>
        <begin position="148"/>
        <end position="158"/>
    </location>
</feature>
<feature type="transmembrane region" description="Helical" evidence="2">
    <location>
        <begin position="35"/>
        <end position="54"/>
    </location>
</feature>
<proteinExistence type="predicted"/>
<feature type="transmembrane region" description="Helical" evidence="2">
    <location>
        <begin position="75"/>
        <end position="96"/>
    </location>
</feature>
<keyword evidence="2" id="KW-0812">Transmembrane</keyword>
<dbReference type="EMBL" id="JARJCW010000005">
    <property type="protein sequence ID" value="KAJ7224663.1"/>
    <property type="molecule type" value="Genomic_DNA"/>
</dbReference>
<sequence>MVRDEYAGGVDTQNRHRLRHRLRRHGQAHMQRGEWAESMSVIGIECVGVIGSYVRRQRSHLGRRYAEYTAARLANVVPVLAAAVVATLGWACLAALPETYATAWACMDVHGTTSTCASERVLVRGGGARGTHGRGGDGDGAQTGAGSGARRAGGAAGARCGADGDAGGRRMQVLVVYL</sequence>
<dbReference type="AlphaFoldDB" id="A0AAD7E2F7"/>